<evidence type="ECO:0000313" key="1">
    <source>
        <dbReference type="EMBL" id="KAJ4449238.1"/>
    </source>
</evidence>
<protein>
    <submittedName>
        <fullName evidence="1">Uncharacterized protein</fullName>
    </submittedName>
</protein>
<keyword evidence="2" id="KW-1185">Reference proteome</keyword>
<organism evidence="1 2">
    <name type="scientific">Periplaneta americana</name>
    <name type="common">American cockroach</name>
    <name type="synonym">Blatta americana</name>
    <dbReference type="NCBI Taxonomy" id="6978"/>
    <lineage>
        <taxon>Eukaryota</taxon>
        <taxon>Metazoa</taxon>
        <taxon>Ecdysozoa</taxon>
        <taxon>Arthropoda</taxon>
        <taxon>Hexapoda</taxon>
        <taxon>Insecta</taxon>
        <taxon>Pterygota</taxon>
        <taxon>Neoptera</taxon>
        <taxon>Polyneoptera</taxon>
        <taxon>Dictyoptera</taxon>
        <taxon>Blattodea</taxon>
        <taxon>Blattoidea</taxon>
        <taxon>Blattidae</taxon>
        <taxon>Blattinae</taxon>
        <taxon>Periplaneta</taxon>
    </lineage>
</organism>
<sequence length="605" mass="66471">MGSGWLALRDFVPGWVRTLRHALIHCTPYICDDCSSLTGDMGGIRESDADRWAILPQSLLEPDPVSWTSTVVSPRSSKSLALSEYPTLTDEGDNASEMSPELSIESYPAFALNGLRENAGKNLSQEGLGAPDLWSSSDYSHADGNWLYQGLKQDDPPVSVRLSEGLGAPGPWGLSGYSSAKRDLALLGAEAGWPICVRRITNATQATCRTWTIFIVIYKGAQWGKPCLNQTGWQKHHSTKTSTSLIISSIIRNIKIGWGEVLVVVRVFDADIGRTWGSGTYEATQLFATGVALSAKALPADPELRSFEDLIPAWADWVFSEVLPNLKANVSGTCFRERHCDDTPLAGQRQIQMERNLTPVSERVGVGGGRKQKKCIAIIASHNVLFHLPEDTDALLSGCPPASRSVGLAAAPLQNQKMVVEECQVGTVGRLRKIFPPKCSDFLHGDTTSVKPRVIVLQDDLLSRAFLAQCTTKLQHCLNIADIINLWSVQVQEIQPECILELINSFLFAFRGGSSRETATRLILDVRVPIFEMFHPSPNTAVAHAHISVCTLKSKVNFSSRFFFFNEEFNDSTLSKRAIVVDHFANIAYGHIIEGNDVTICQYIV</sequence>
<dbReference type="EMBL" id="JAJSOF020000003">
    <property type="protein sequence ID" value="KAJ4449238.1"/>
    <property type="molecule type" value="Genomic_DNA"/>
</dbReference>
<name>A0ABQ8TTR6_PERAM</name>
<gene>
    <name evidence="1" type="ORF">ANN_00635</name>
</gene>
<evidence type="ECO:0000313" key="2">
    <source>
        <dbReference type="Proteomes" id="UP001148838"/>
    </source>
</evidence>
<accession>A0ABQ8TTR6</accession>
<reference evidence="1 2" key="1">
    <citation type="journal article" date="2022" name="Allergy">
        <title>Genome assembly and annotation of Periplaneta americana reveal a comprehensive cockroach allergen profile.</title>
        <authorList>
            <person name="Wang L."/>
            <person name="Xiong Q."/>
            <person name="Saelim N."/>
            <person name="Wang L."/>
            <person name="Nong W."/>
            <person name="Wan A.T."/>
            <person name="Shi M."/>
            <person name="Liu X."/>
            <person name="Cao Q."/>
            <person name="Hui J.H.L."/>
            <person name="Sookrung N."/>
            <person name="Leung T.F."/>
            <person name="Tungtrongchitr A."/>
            <person name="Tsui S.K.W."/>
        </authorList>
    </citation>
    <scope>NUCLEOTIDE SEQUENCE [LARGE SCALE GENOMIC DNA]</scope>
    <source>
        <strain evidence="1">PWHHKU_190912</strain>
    </source>
</reference>
<proteinExistence type="predicted"/>
<comment type="caution">
    <text evidence="1">The sequence shown here is derived from an EMBL/GenBank/DDBJ whole genome shotgun (WGS) entry which is preliminary data.</text>
</comment>
<dbReference type="Proteomes" id="UP001148838">
    <property type="component" value="Unassembled WGS sequence"/>
</dbReference>